<dbReference type="OrthoDB" id="4566307at2"/>
<dbReference type="RefSeq" id="WP_149113440.1">
    <property type="nucleotide sequence ID" value="NZ_CP042425.1"/>
</dbReference>
<evidence type="ECO:0000313" key="2">
    <source>
        <dbReference type="EMBL" id="QEL18995.1"/>
    </source>
</evidence>
<reference evidence="3" key="1">
    <citation type="submission" date="2019-08" db="EMBL/GenBank/DDBJ databases">
        <title>Limnoglobus roseus gen. nov., sp. nov., a novel freshwater planctomycete with a giant genome from the family Gemmataceae.</title>
        <authorList>
            <person name="Kulichevskaya I.S."/>
            <person name="Naumoff D.G."/>
            <person name="Miroshnikov K."/>
            <person name="Ivanova A."/>
            <person name="Philippov D.A."/>
            <person name="Hakobyan A."/>
            <person name="Rijpstra I.C."/>
            <person name="Sinninghe Damste J.S."/>
            <person name="Liesack W."/>
            <person name="Dedysh S.N."/>
        </authorList>
    </citation>
    <scope>NUCLEOTIDE SEQUENCE [LARGE SCALE GENOMIC DNA]</scope>
    <source>
        <strain evidence="3">PX52</strain>
    </source>
</reference>
<dbReference type="EMBL" id="CP042425">
    <property type="protein sequence ID" value="QEL18995.1"/>
    <property type="molecule type" value="Genomic_DNA"/>
</dbReference>
<accession>A0A5C1AJZ1</accession>
<dbReference type="Proteomes" id="UP000324974">
    <property type="component" value="Chromosome"/>
</dbReference>
<proteinExistence type="predicted"/>
<organism evidence="2 3">
    <name type="scientific">Limnoglobus roseus</name>
    <dbReference type="NCBI Taxonomy" id="2598579"/>
    <lineage>
        <taxon>Bacteria</taxon>
        <taxon>Pseudomonadati</taxon>
        <taxon>Planctomycetota</taxon>
        <taxon>Planctomycetia</taxon>
        <taxon>Gemmatales</taxon>
        <taxon>Gemmataceae</taxon>
        <taxon>Limnoglobus</taxon>
    </lineage>
</organism>
<name>A0A5C1AJZ1_9BACT</name>
<keyword evidence="1" id="KW-0812">Transmembrane</keyword>
<gene>
    <name evidence="2" type="ORF">PX52LOC_06045</name>
</gene>
<dbReference type="AlphaFoldDB" id="A0A5C1AJZ1"/>
<keyword evidence="1" id="KW-0472">Membrane</keyword>
<evidence type="ECO:0000256" key="1">
    <source>
        <dbReference type="SAM" id="Phobius"/>
    </source>
</evidence>
<keyword evidence="1" id="KW-1133">Transmembrane helix</keyword>
<protein>
    <submittedName>
        <fullName evidence="2">Uncharacterized protein</fullName>
    </submittedName>
</protein>
<keyword evidence="3" id="KW-1185">Reference proteome</keyword>
<evidence type="ECO:0000313" key="3">
    <source>
        <dbReference type="Proteomes" id="UP000324974"/>
    </source>
</evidence>
<sequence length="71" mass="8043">MTSPRGENWEDIDVRILACDILGALLLICTAFGVGLTEAKGIHIERYRYLRSERSTDFACLDEQYWAGVYG</sequence>
<dbReference type="KEGG" id="lrs:PX52LOC_06045"/>
<feature type="transmembrane region" description="Helical" evidence="1">
    <location>
        <begin position="12"/>
        <end position="36"/>
    </location>
</feature>